<dbReference type="PANTHER" id="PTHR11733:SF195">
    <property type="entry name" value="ENDOTHELIN-CONVERTING ENZYME-LIKE 1"/>
    <property type="match status" value="1"/>
</dbReference>
<dbReference type="GO" id="GO:0004222">
    <property type="term" value="F:metalloendopeptidase activity"/>
    <property type="evidence" value="ECO:0007669"/>
    <property type="project" value="InterPro"/>
</dbReference>
<dbReference type="InterPro" id="IPR018497">
    <property type="entry name" value="Peptidase_M13_C"/>
</dbReference>
<reference evidence="2 3" key="1">
    <citation type="journal article" date="2017" name="Nat. Ecol. Evol.">
        <title>Scallop genome provides insights into evolution of bilaterian karyotype and development.</title>
        <authorList>
            <person name="Wang S."/>
            <person name="Zhang J."/>
            <person name="Jiao W."/>
            <person name="Li J."/>
            <person name="Xun X."/>
            <person name="Sun Y."/>
            <person name="Guo X."/>
            <person name="Huan P."/>
            <person name="Dong B."/>
            <person name="Zhang L."/>
            <person name="Hu X."/>
            <person name="Sun X."/>
            <person name="Wang J."/>
            <person name="Zhao C."/>
            <person name="Wang Y."/>
            <person name="Wang D."/>
            <person name="Huang X."/>
            <person name="Wang R."/>
            <person name="Lv J."/>
            <person name="Li Y."/>
            <person name="Zhang Z."/>
            <person name="Liu B."/>
            <person name="Lu W."/>
            <person name="Hui Y."/>
            <person name="Liang J."/>
            <person name="Zhou Z."/>
            <person name="Hou R."/>
            <person name="Li X."/>
            <person name="Liu Y."/>
            <person name="Li H."/>
            <person name="Ning X."/>
            <person name="Lin Y."/>
            <person name="Zhao L."/>
            <person name="Xing Q."/>
            <person name="Dou J."/>
            <person name="Li Y."/>
            <person name="Mao J."/>
            <person name="Guo H."/>
            <person name="Dou H."/>
            <person name="Li T."/>
            <person name="Mu C."/>
            <person name="Jiang W."/>
            <person name="Fu Q."/>
            <person name="Fu X."/>
            <person name="Miao Y."/>
            <person name="Liu J."/>
            <person name="Yu Q."/>
            <person name="Li R."/>
            <person name="Liao H."/>
            <person name="Li X."/>
            <person name="Kong Y."/>
            <person name="Jiang Z."/>
            <person name="Chourrout D."/>
            <person name="Li R."/>
            <person name="Bao Z."/>
        </authorList>
    </citation>
    <scope>NUCLEOTIDE SEQUENCE [LARGE SCALE GENOMIC DNA]</scope>
    <source>
        <strain evidence="2 3">PY_sf001</strain>
    </source>
</reference>
<dbReference type="EMBL" id="NEDP02076394">
    <property type="protein sequence ID" value="OWF36763.1"/>
    <property type="molecule type" value="Genomic_DNA"/>
</dbReference>
<dbReference type="SUPFAM" id="SSF55486">
    <property type="entry name" value="Metalloproteases ('zincins'), catalytic domain"/>
    <property type="match status" value="1"/>
</dbReference>
<dbReference type="GO" id="GO:0005886">
    <property type="term" value="C:plasma membrane"/>
    <property type="evidence" value="ECO:0007669"/>
    <property type="project" value="TreeGrafter"/>
</dbReference>
<dbReference type="PRINTS" id="PR00786">
    <property type="entry name" value="NEPRILYSIN"/>
</dbReference>
<sequence length="280" mass="32145">MYKLGYPDFLLNDSEMDSMYSTLKVDKDDYFTNVLSMNQFIRVQWNNRLSKGQDKSEWYYKSYATLISFYNSWNELIVPAGLLQFPFYDYTLPHFMNFGTMGSTVGHYIVHSIDEWGAYFQKDGSIENWWSNATKSKWKEAKECVGDYYSTKTMGPFTVPGDPEPVTVPVKGKYYGSEGIAEASGVKVAYKAYRNWVKTNGAEKEAPGLDLSNEQMFFVAFAQTMCYSRNDNTAYNFAIRGTVTENIRTNVILSQLPEFVDAFNCPVKSPMNAEKKCSYF</sequence>
<dbReference type="PROSITE" id="PS51885">
    <property type="entry name" value="NEPRILYSIN"/>
    <property type="match status" value="1"/>
</dbReference>
<proteinExistence type="predicted"/>
<dbReference type="CDD" id="cd08662">
    <property type="entry name" value="M13"/>
    <property type="match status" value="1"/>
</dbReference>
<dbReference type="InterPro" id="IPR024079">
    <property type="entry name" value="MetalloPept_cat_dom_sf"/>
</dbReference>
<keyword evidence="3" id="KW-1185">Reference proteome</keyword>
<gene>
    <name evidence="2" type="ORF">KP79_PYT02901</name>
</gene>
<dbReference type="GO" id="GO:0016485">
    <property type="term" value="P:protein processing"/>
    <property type="evidence" value="ECO:0007669"/>
    <property type="project" value="TreeGrafter"/>
</dbReference>
<dbReference type="InterPro" id="IPR000718">
    <property type="entry name" value="Peptidase_M13"/>
</dbReference>
<evidence type="ECO:0000259" key="1">
    <source>
        <dbReference type="Pfam" id="PF01431"/>
    </source>
</evidence>
<comment type="caution">
    <text evidence="2">The sequence shown here is derived from an EMBL/GenBank/DDBJ whole genome shotgun (WGS) entry which is preliminary data.</text>
</comment>
<accession>A0A210PJW0</accession>
<dbReference type="AlphaFoldDB" id="A0A210PJW0"/>
<dbReference type="Pfam" id="PF01431">
    <property type="entry name" value="Peptidase_M13"/>
    <property type="match status" value="1"/>
</dbReference>
<protein>
    <submittedName>
        <fullName evidence="2">Endothelin-converting enzyme 1</fullName>
    </submittedName>
</protein>
<dbReference type="OrthoDB" id="6475849at2759"/>
<organism evidence="2 3">
    <name type="scientific">Mizuhopecten yessoensis</name>
    <name type="common">Japanese scallop</name>
    <name type="synonym">Patinopecten yessoensis</name>
    <dbReference type="NCBI Taxonomy" id="6573"/>
    <lineage>
        <taxon>Eukaryota</taxon>
        <taxon>Metazoa</taxon>
        <taxon>Spiralia</taxon>
        <taxon>Lophotrochozoa</taxon>
        <taxon>Mollusca</taxon>
        <taxon>Bivalvia</taxon>
        <taxon>Autobranchia</taxon>
        <taxon>Pteriomorphia</taxon>
        <taxon>Pectinida</taxon>
        <taxon>Pectinoidea</taxon>
        <taxon>Pectinidae</taxon>
        <taxon>Mizuhopecten</taxon>
    </lineage>
</organism>
<evidence type="ECO:0000313" key="2">
    <source>
        <dbReference type="EMBL" id="OWF36763.1"/>
    </source>
</evidence>
<dbReference type="PANTHER" id="PTHR11733">
    <property type="entry name" value="ZINC METALLOPROTEASE FAMILY M13 NEPRILYSIN-RELATED"/>
    <property type="match status" value="1"/>
</dbReference>
<feature type="domain" description="Peptidase M13 C-terminal" evidence="1">
    <location>
        <begin position="68"/>
        <end position="278"/>
    </location>
</feature>
<name>A0A210PJW0_MIZYE</name>
<dbReference type="Proteomes" id="UP000242188">
    <property type="component" value="Unassembled WGS sequence"/>
</dbReference>
<evidence type="ECO:0000313" key="3">
    <source>
        <dbReference type="Proteomes" id="UP000242188"/>
    </source>
</evidence>
<dbReference type="Gene3D" id="3.40.390.10">
    <property type="entry name" value="Collagenase (Catalytic Domain)"/>
    <property type="match status" value="1"/>
</dbReference>